<dbReference type="Pfam" id="PF03807">
    <property type="entry name" value="F420_oxidored"/>
    <property type="match status" value="1"/>
</dbReference>
<keyword evidence="4" id="KW-0028">Amino-acid biosynthesis</keyword>
<dbReference type="InterPro" id="IPR028939">
    <property type="entry name" value="P5C_Rdtase_cat_N"/>
</dbReference>
<feature type="domain" description="Pyrroline-5-carboxylate reductase dimerisation" evidence="7">
    <location>
        <begin position="221"/>
        <end position="325"/>
    </location>
</feature>
<comment type="caution">
    <text evidence="8">The sequence shown here is derived from an EMBL/GenBank/DDBJ whole genome shotgun (WGS) entry which is preliminary data.</text>
</comment>
<evidence type="ECO:0000256" key="4">
    <source>
        <dbReference type="RuleBase" id="RU003903"/>
    </source>
</evidence>
<dbReference type="NCBIfam" id="TIGR00112">
    <property type="entry name" value="proC"/>
    <property type="match status" value="1"/>
</dbReference>
<dbReference type="Proteomes" id="UP001054902">
    <property type="component" value="Unassembled WGS sequence"/>
</dbReference>
<name>A0AAD3H9I1_9STRA</name>
<dbReference type="EMBL" id="BLLK01000047">
    <property type="protein sequence ID" value="GFH54933.1"/>
    <property type="molecule type" value="Genomic_DNA"/>
</dbReference>
<sequence>MIIICEFKKIAALPKPVQILFINLSTMLRQFLNVTRFGLGQKTRAHISFFSTSANSVYEKIAFIGAGKMAQALMHPLIEQQVQPAEKITVYDVSNSTMKKISEQYDGKINTSESIPHALQDADLIILAVKPQNVCKVYEEMRKADISINSTLLSVIAGKPISSFTNGTGMAKIARSMPNTPAIIGQGLTVWCSTPNIESEEKERIEKILNSFGKSIFVEDESYIDMSTAISGSGPAYIFLLMEAMIDAAVHMGFSRETATTLVHHTILGSTMYAMESKEHPAVLRNSVTSPAGTTASAIYELENGKFRTVIKDAIWACYRRSLEMGGSDSNVGPGRVSFPPPLATSSTTVSHHPVEAPHGEMIENGSADKKQ</sequence>
<dbReference type="InterPro" id="IPR036291">
    <property type="entry name" value="NAD(P)-bd_dom_sf"/>
</dbReference>
<gene>
    <name evidence="8" type="ORF">CTEN210_11409</name>
</gene>
<evidence type="ECO:0000313" key="9">
    <source>
        <dbReference type="Proteomes" id="UP001054902"/>
    </source>
</evidence>
<dbReference type="InterPro" id="IPR029036">
    <property type="entry name" value="P5CR_dimer"/>
</dbReference>
<evidence type="ECO:0000259" key="6">
    <source>
        <dbReference type="Pfam" id="PF03807"/>
    </source>
</evidence>
<dbReference type="PANTHER" id="PTHR11645:SF66">
    <property type="entry name" value="PYRROLINE-5-CARBOXYLATE REDUCTASE"/>
    <property type="match status" value="1"/>
</dbReference>
<evidence type="ECO:0000256" key="3">
    <source>
        <dbReference type="ARBA" id="ARBA00023002"/>
    </source>
</evidence>
<reference evidence="8 9" key="1">
    <citation type="journal article" date="2021" name="Sci. Rep.">
        <title>The genome of the diatom Chaetoceros tenuissimus carries an ancient integrated fragment of an extant virus.</title>
        <authorList>
            <person name="Hongo Y."/>
            <person name="Kimura K."/>
            <person name="Takaki Y."/>
            <person name="Yoshida Y."/>
            <person name="Baba S."/>
            <person name="Kobayashi G."/>
            <person name="Nagasaki K."/>
            <person name="Hano T."/>
            <person name="Tomaru Y."/>
        </authorList>
    </citation>
    <scope>NUCLEOTIDE SEQUENCE [LARGE SCALE GENOMIC DNA]</scope>
    <source>
        <strain evidence="8 9">NIES-3715</strain>
    </source>
</reference>
<evidence type="ECO:0000256" key="5">
    <source>
        <dbReference type="SAM" id="MobiDB-lite"/>
    </source>
</evidence>
<dbReference type="InterPro" id="IPR053790">
    <property type="entry name" value="P5CR-like_CS"/>
</dbReference>
<dbReference type="FunFam" id="1.10.3730.10:FF:000001">
    <property type="entry name" value="Pyrroline-5-carboxylate reductase"/>
    <property type="match status" value="1"/>
</dbReference>
<evidence type="ECO:0000313" key="8">
    <source>
        <dbReference type="EMBL" id="GFH54933.1"/>
    </source>
</evidence>
<feature type="compositionally biased region" description="Basic and acidic residues" evidence="5">
    <location>
        <begin position="353"/>
        <end position="372"/>
    </location>
</feature>
<dbReference type="GO" id="GO:0004735">
    <property type="term" value="F:pyrroline-5-carboxylate reductase activity"/>
    <property type="evidence" value="ECO:0007669"/>
    <property type="project" value="UniProtKB-EC"/>
</dbReference>
<evidence type="ECO:0000256" key="1">
    <source>
        <dbReference type="ARBA" id="ARBA00005525"/>
    </source>
</evidence>
<dbReference type="Gene3D" id="1.10.3730.10">
    <property type="entry name" value="ProC C-terminal domain-like"/>
    <property type="match status" value="1"/>
</dbReference>
<keyword evidence="3 4" id="KW-0560">Oxidoreductase</keyword>
<dbReference type="HAMAP" id="MF_01925">
    <property type="entry name" value="P5C_reductase"/>
    <property type="match status" value="1"/>
</dbReference>
<accession>A0AAD3H9I1</accession>
<keyword evidence="9" id="KW-1185">Reference proteome</keyword>
<dbReference type="Gene3D" id="3.40.50.720">
    <property type="entry name" value="NAD(P)-binding Rossmann-like Domain"/>
    <property type="match status" value="1"/>
</dbReference>
<evidence type="ECO:0000256" key="2">
    <source>
        <dbReference type="ARBA" id="ARBA00022857"/>
    </source>
</evidence>
<dbReference type="SUPFAM" id="SSF51735">
    <property type="entry name" value="NAD(P)-binding Rossmann-fold domains"/>
    <property type="match status" value="1"/>
</dbReference>
<organism evidence="8 9">
    <name type="scientific">Chaetoceros tenuissimus</name>
    <dbReference type="NCBI Taxonomy" id="426638"/>
    <lineage>
        <taxon>Eukaryota</taxon>
        <taxon>Sar</taxon>
        <taxon>Stramenopiles</taxon>
        <taxon>Ochrophyta</taxon>
        <taxon>Bacillariophyta</taxon>
        <taxon>Coscinodiscophyceae</taxon>
        <taxon>Chaetocerotophycidae</taxon>
        <taxon>Chaetocerotales</taxon>
        <taxon>Chaetocerotaceae</taxon>
        <taxon>Chaetoceros</taxon>
    </lineage>
</organism>
<comment type="catalytic activity">
    <reaction evidence="4">
        <text>L-proline + NADP(+) = (S)-1-pyrroline-5-carboxylate + NADPH + 2 H(+)</text>
        <dbReference type="Rhea" id="RHEA:14109"/>
        <dbReference type="ChEBI" id="CHEBI:15378"/>
        <dbReference type="ChEBI" id="CHEBI:17388"/>
        <dbReference type="ChEBI" id="CHEBI:57783"/>
        <dbReference type="ChEBI" id="CHEBI:58349"/>
        <dbReference type="ChEBI" id="CHEBI:60039"/>
        <dbReference type="EC" id="1.5.1.2"/>
    </reaction>
</comment>
<dbReference type="GO" id="GO:0055129">
    <property type="term" value="P:L-proline biosynthetic process"/>
    <property type="evidence" value="ECO:0007669"/>
    <property type="project" value="TreeGrafter"/>
</dbReference>
<dbReference type="SUPFAM" id="SSF48179">
    <property type="entry name" value="6-phosphogluconate dehydrogenase C-terminal domain-like"/>
    <property type="match status" value="1"/>
</dbReference>
<dbReference type="PANTHER" id="PTHR11645">
    <property type="entry name" value="PYRROLINE-5-CARBOXYLATE REDUCTASE"/>
    <property type="match status" value="1"/>
</dbReference>
<feature type="domain" description="Pyrroline-5-carboxylate reductase catalytic N-terminal" evidence="6">
    <location>
        <begin position="60"/>
        <end position="158"/>
    </location>
</feature>
<dbReference type="EC" id="1.5.1.2" evidence="4"/>
<protein>
    <recommendedName>
        <fullName evidence="4">Pyrroline-5-carboxylate reductase</fullName>
        <ecNumber evidence="4">1.5.1.2</ecNumber>
    </recommendedName>
</protein>
<feature type="region of interest" description="Disordered" evidence="5">
    <location>
        <begin position="327"/>
        <end position="372"/>
    </location>
</feature>
<dbReference type="PROSITE" id="PS00521">
    <property type="entry name" value="P5CR"/>
    <property type="match status" value="1"/>
</dbReference>
<dbReference type="AlphaFoldDB" id="A0AAD3H9I1"/>
<comment type="pathway">
    <text evidence="4">Amino-acid biosynthesis; L-proline biosynthesis; L-proline from L-glutamate 5-semialdehyde: step 1/1.</text>
</comment>
<dbReference type="InterPro" id="IPR000304">
    <property type="entry name" value="Pyrroline-COOH_reductase"/>
</dbReference>
<dbReference type="InterPro" id="IPR008927">
    <property type="entry name" value="6-PGluconate_DH-like_C_sf"/>
</dbReference>
<comment type="similarity">
    <text evidence="1 4">Belongs to the pyrroline-5-carboxylate reductase family.</text>
</comment>
<evidence type="ECO:0000259" key="7">
    <source>
        <dbReference type="Pfam" id="PF14748"/>
    </source>
</evidence>
<keyword evidence="2 4" id="KW-0521">NADP</keyword>
<proteinExistence type="inferred from homology"/>
<keyword evidence="4" id="KW-0641">Proline biosynthesis</keyword>
<dbReference type="Pfam" id="PF14748">
    <property type="entry name" value="P5CR_dimer"/>
    <property type="match status" value="1"/>
</dbReference>